<dbReference type="InterPro" id="IPR000120">
    <property type="entry name" value="Amidase"/>
</dbReference>
<sequence length="489" mass="52288">MAYDATSLAKLVQEKQASPTELIAATIKKIDAQNPALNAVVHRRDAKVFAEALQPLTNGPFAGVPLLLKILGQALAGEPDTAGSPLLKDAVATQTDNFVAALQRAGFLIVGQTNAPEFGFKNITDPDLYGPTRNAWNRDYSPGGSSGGAASAVAADLVPLAAGNDGGGSIRIPASFSGLIGLKPTRGRVPVGPTAWRGWQGASINFALTRSMRDTATLLDALQTVQPAAPFQTPLNPTSFSTELHRPITKPLKIGYTTASPVGTPVSDDAVNAVMAAVVFLEAQGFQVTEAAPKTDGTALMKAYYLMNGGETAAMFADLEQALGRAVTKDDMQLTTWTIYQAGRLVTAADSSRSLAVWDAASYQADQFYDNYDLFLSPTTAFTAPTVDQELITPETMAKMAHVTDLNKQERLDLIWEFFERSLTLSPFTQQANLTGQPAISLPTYVADNGLPLGIEFTARKGHEAQLLQIGQLFEDHHQLKFLHPTEQL</sequence>
<evidence type="ECO:0000313" key="3">
    <source>
        <dbReference type="EMBL" id="KRK47774.1"/>
    </source>
</evidence>
<feature type="domain" description="Amidase" evidence="2">
    <location>
        <begin position="21"/>
        <end position="468"/>
    </location>
</feature>
<comment type="similarity">
    <text evidence="1">Belongs to the amidase family.</text>
</comment>
<dbReference type="PANTHER" id="PTHR11895:SF7">
    <property type="entry name" value="GLUTAMYL-TRNA(GLN) AMIDOTRANSFERASE SUBUNIT A, MITOCHONDRIAL"/>
    <property type="match status" value="1"/>
</dbReference>
<keyword evidence="4" id="KW-1185">Reference proteome</keyword>
<protein>
    <submittedName>
        <fullName evidence="3">Amidase</fullName>
    </submittedName>
</protein>
<proteinExistence type="inferred from homology"/>
<dbReference type="GO" id="GO:0003824">
    <property type="term" value="F:catalytic activity"/>
    <property type="evidence" value="ECO:0007669"/>
    <property type="project" value="InterPro"/>
</dbReference>
<dbReference type="Gene3D" id="3.90.1300.10">
    <property type="entry name" value="Amidase signature (AS) domain"/>
    <property type="match status" value="1"/>
</dbReference>
<dbReference type="InterPro" id="IPR020556">
    <property type="entry name" value="Amidase_CS"/>
</dbReference>
<accession>A0A0R1HLW3</accession>
<dbReference type="RefSeq" id="WP_056942728.1">
    <property type="nucleotide sequence ID" value="NZ_AZCX01000006.1"/>
</dbReference>
<evidence type="ECO:0000313" key="4">
    <source>
        <dbReference type="Proteomes" id="UP000050911"/>
    </source>
</evidence>
<dbReference type="Proteomes" id="UP000050911">
    <property type="component" value="Unassembled WGS sequence"/>
</dbReference>
<reference evidence="3 4" key="1">
    <citation type="journal article" date="2015" name="Genome Announc.">
        <title>Expanding the biotechnology potential of lactobacilli through comparative genomics of 213 strains and associated genera.</title>
        <authorList>
            <person name="Sun Z."/>
            <person name="Harris H.M."/>
            <person name="McCann A."/>
            <person name="Guo C."/>
            <person name="Argimon S."/>
            <person name="Zhang W."/>
            <person name="Yang X."/>
            <person name="Jeffery I.B."/>
            <person name="Cooney J.C."/>
            <person name="Kagawa T.F."/>
            <person name="Liu W."/>
            <person name="Song Y."/>
            <person name="Salvetti E."/>
            <person name="Wrobel A."/>
            <person name="Rasinkangas P."/>
            <person name="Parkhill J."/>
            <person name="Rea M.C."/>
            <person name="O'Sullivan O."/>
            <person name="Ritari J."/>
            <person name="Douillard F.P."/>
            <person name="Paul Ross R."/>
            <person name="Yang R."/>
            <person name="Briner A.E."/>
            <person name="Felis G.E."/>
            <person name="de Vos W.M."/>
            <person name="Barrangou R."/>
            <person name="Klaenhammer T.R."/>
            <person name="Caufield P.W."/>
            <person name="Cui Y."/>
            <person name="Zhang H."/>
            <person name="O'Toole P.W."/>
        </authorList>
    </citation>
    <scope>NUCLEOTIDE SEQUENCE [LARGE SCALE GENOMIC DNA]</scope>
    <source>
        <strain evidence="3 4">JCM 15530</strain>
    </source>
</reference>
<dbReference type="PANTHER" id="PTHR11895">
    <property type="entry name" value="TRANSAMIDASE"/>
    <property type="match status" value="1"/>
</dbReference>
<organism evidence="3 4">
    <name type="scientific">Secundilactobacillus kimchicus JCM 15530</name>
    <dbReference type="NCBI Taxonomy" id="1302272"/>
    <lineage>
        <taxon>Bacteria</taxon>
        <taxon>Bacillati</taxon>
        <taxon>Bacillota</taxon>
        <taxon>Bacilli</taxon>
        <taxon>Lactobacillales</taxon>
        <taxon>Lactobacillaceae</taxon>
        <taxon>Secundilactobacillus</taxon>
    </lineage>
</organism>
<dbReference type="EMBL" id="AZCX01000006">
    <property type="protein sequence ID" value="KRK47774.1"/>
    <property type="molecule type" value="Genomic_DNA"/>
</dbReference>
<dbReference type="Pfam" id="PF01425">
    <property type="entry name" value="Amidase"/>
    <property type="match status" value="1"/>
</dbReference>
<name>A0A0R1HLW3_9LACO</name>
<dbReference type="NCBIfam" id="NF005099">
    <property type="entry name" value="PRK06529.1"/>
    <property type="match status" value="1"/>
</dbReference>
<dbReference type="PATRIC" id="fig|1302272.5.peg.2309"/>
<evidence type="ECO:0000259" key="2">
    <source>
        <dbReference type="Pfam" id="PF01425"/>
    </source>
</evidence>
<gene>
    <name evidence="3" type="ORF">FC96_GL002262</name>
</gene>
<dbReference type="STRING" id="1302272.FC96_GL002262"/>
<comment type="caution">
    <text evidence="3">The sequence shown here is derived from an EMBL/GenBank/DDBJ whole genome shotgun (WGS) entry which is preliminary data.</text>
</comment>
<dbReference type="AlphaFoldDB" id="A0A0R1HLW3"/>
<evidence type="ECO:0000256" key="1">
    <source>
        <dbReference type="ARBA" id="ARBA00009199"/>
    </source>
</evidence>
<dbReference type="PROSITE" id="PS00571">
    <property type="entry name" value="AMIDASES"/>
    <property type="match status" value="1"/>
</dbReference>
<dbReference type="InterPro" id="IPR036928">
    <property type="entry name" value="AS_sf"/>
</dbReference>
<dbReference type="SUPFAM" id="SSF75304">
    <property type="entry name" value="Amidase signature (AS) enzymes"/>
    <property type="match status" value="1"/>
</dbReference>
<dbReference type="OrthoDB" id="9811471at2"/>
<dbReference type="InterPro" id="IPR023631">
    <property type="entry name" value="Amidase_dom"/>
</dbReference>